<keyword evidence="2" id="KW-1185">Reference proteome</keyword>
<reference evidence="1 2" key="1">
    <citation type="submission" date="2018-09" db="EMBL/GenBank/DDBJ databases">
        <authorList>
            <person name="Zhu H."/>
        </authorList>
    </citation>
    <scope>NUCLEOTIDE SEQUENCE [LARGE SCALE GENOMIC DNA]</scope>
    <source>
        <strain evidence="1 2">K1W22B-8</strain>
    </source>
</reference>
<dbReference type="Proteomes" id="UP000284605">
    <property type="component" value="Unassembled WGS sequence"/>
</dbReference>
<protein>
    <recommendedName>
        <fullName evidence="3">DUF4347 domain-containing protein</fullName>
    </recommendedName>
</protein>
<dbReference type="EMBL" id="QYUK01000011">
    <property type="protein sequence ID" value="RJF87205.1"/>
    <property type="molecule type" value="Genomic_DNA"/>
</dbReference>
<evidence type="ECO:0000313" key="2">
    <source>
        <dbReference type="Proteomes" id="UP000284605"/>
    </source>
</evidence>
<sequence length="234" mass="25392">MLLPEFRGIAAQTIAGMWGISTQDQKEISTLDDMAAEIGKHKALDELVIFVHGTGGGMMLDDASYGLTEAAVAKALTKQKTVVKNIRFEGCWMGENPADMVVFGQLFGAKTISGFTWACWTNEVTVTIPKGISASDLAKFLQKQNMEKWLMPGTPTIPVLASMAKGGDVKKTLPMMWYQYSLDMKPPYVDNNFAKLGRHTYGARGDVANVSVAAKSAKNSTAPSPPFEYVTVTL</sequence>
<evidence type="ECO:0000313" key="1">
    <source>
        <dbReference type="EMBL" id="RJF87205.1"/>
    </source>
</evidence>
<evidence type="ECO:0008006" key="3">
    <source>
        <dbReference type="Google" id="ProtNLM"/>
    </source>
</evidence>
<proteinExistence type="predicted"/>
<comment type="caution">
    <text evidence="1">The sequence shown here is derived from an EMBL/GenBank/DDBJ whole genome shotgun (WGS) entry which is preliminary data.</text>
</comment>
<accession>A0A418WB30</accession>
<organism evidence="1 2">
    <name type="scientific">Oleomonas cavernae</name>
    <dbReference type="NCBI Taxonomy" id="2320859"/>
    <lineage>
        <taxon>Bacteria</taxon>
        <taxon>Pseudomonadati</taxon>
        <taxon>Pseudomonadota</taxon>
        <taxon>Alphaproteobacteria</taxon>
        <taxon>Acetobacterales</taxon>
        <taxon>Acetobacteraceae</taxon>
        <taxon>Oleomonas</taxon>
    </lineage>
</organism>
<gene>
    <name evidence="1" type="ORF">D3874_09340</name>
</gene>
<name>A0A418WB30_9PROT</name>
<dbReference type="AlphaFoldDB" id="A0A418WB30"/>